<dbReference type="InterPro" id="IPR016181">
    <property type="entry name" value="Acyl_CoA_acyltransferase"/>
</dbReference>
<keyword evidence="1 4" id="KW-0808">Transferase</keyword>
<feature type="domain" description="N-acetyltransferase" evidence="3">
    <location>
        <begin position="10"/>
        <end position="169"/>
    </location>
</feature>
<proteinExistence type="predicted"/>
<dbReference type="PROSITE" id="PS51186">
    <property type="entry name" value="GNAT"/>
    <property type="match status" value="1"/>
</dbReference>
<name>A0A1H1V8M1_9ACTN</name>
<evidence type="ECO:0000256" key="1">
    <source>
        <dbReference type="ARBA" id="ARBA00022679"/>
    </source>
</evidence>
<dbReference type="Gene3D" id="3.40.630.30">
    <property type="match status" value="1"/>
</dbReference>
<reference evidence="4 5" key="1">
    <citation type="submission" date="2016-10" db="EMBL/GenBank/DDBJ databases">
        <authorList>
            <person name="de Groot N.N."/>
        </authorList>
    </citation>
    <scope>NUCLEOTIDE SEQUENCE [LARGE SCALE GENOMIC DNA]</scope>
    <source>
        <strain evidence="4 5">DSM 21741</strain>
    </source>
</reference>
<gene>
    <name evidence="4" type="ORF">SAMN04488543_2422</name>
</gene>
<dbReference type="InterPro" id="IPR000182">
    <property type="entry name" value="GNAT_dom"/>
</dbReference>
<keyword evidence="2" id="KW-0012">Acyltransferase</keyword>
<accession>A0A1H1V8M1</accession>
<dbReference type="STRING" id="546871.SAMN04488543_2422"/>
<protein>
    <submittedName>
        <fullName evidence="4">Acetyltransferase (GNAT) domain-containing protein</fullName>
    </submittedName>
</protein>
<dbReference type="SUPFAM" id="SSF55729">
    <property type="entry name" value="Acyl-CoA N-acyltransferases (Nat)"/>
    <property type="match status" value="1"/>
</dbReference>
<evidence type="ECO:0000259" key="3">
    <source>
        <dbReference type="PROSITE" id="PS51186"/>
    </source>
</evidence>
<dbReference type="RefSeq" id="WP_231930015.1">
    <property type="nucleotide sequence ID" value="NZ_LT629749.1"/>
</dbReference>
<evidence type="ECO:0000313" key="5">
    <source>
        <dbReference type="Proteomes" id="UP000199092"/>
    </source>
</evidence>
<keyword evidence="5" id="KW-1185">Reference proteome</keyword>
<dbReference type="EMBL" id="LT629749">
    <property type="protein sequence ID" value="SDS81104.1"/>
    <property type="molecule type" value="Genomic_DNA"/>
</dbReference>
<dbReference type="AlphaFoldDB" id="A0A1H1V8M1"/>
<dbReference type="CDD" id="cd04301">
    <property type="entry name" value="NAT_SF"/>
    <property type="match status" value="1"/>
</dbReference>
<sequence>MTGADPGPAPLLRGARPDDAEALGRCHLTCWAEAYGGLVDGDALAAALAAVDQRVDRWRQILAGEHGTTLAVAGEEVVGFVSAGPQRDDDLEGVELYALYVRRPRWGTGVGDRLLTAAVGDAACSLWVLRANVRARTFYARHGFRPDGAERVDDLLGGVAEIRMVRGAGTSPAQG</sequence>
<evidence type="ECO:0000313" key="4">
    <source>
        <dbReference type="EMBL" id="SDS81104.1"/>
    </source>
</evidence>
<dbReference type="GO" id="GO:0016747">
    <property type="term" value="F:acyltransferase activity, transferring groups other than amino-acyl groups"/>
    <property type="evidence" value="ECO:0007669"/>
    <property type="project" value="InterPro"/>
</dbReference>
<dbReference type="InterPro" id="IPR050832">
    <property type="entry name" value="Bact_Acetyltransf"/>
</dbReference>
<dbReference type="Pfam" id="PF00583">
    <property type="entry name" value="Acetyltransf_1"/>
    <property type="match status" value="1"/>
</dbReference>
<dbReference type="PANTHER" id="PTHR43877">
    <property type="entry name" value="AMINOALKYLPHOSPHONATE N-ACETYLTRANSFERASE-RELATED-RELATED"/>
    <property type="match status" value="1"/>
</dbReference>
<organism evidence="4 5">
    <name type="scientific">Friedmanniella luteola</name>
    <dbReference type="NCBI Taxonomy" id="546871"/>
    <lineage>
        <taxon>Bacteria</taxon>
        <taxon>Bacillati</taxon>
        <taxon>Actinomycetota</taxon>
        <taxon>Actinomycetes</taxon>
        <taxon>Propionibacteriales</taxon>
        <taxon>Nocardioidaceae</taxon>
        <taxon>Friedmanniella</taxon>
    </lineage>
</organism>
<dbReference type="Proteomes" id="UP000199092">
    <property type="component" value="Chromosome I"/>
</dbReference>
<evidence type="ECO:0000256" key="2">
    <source>
        <dbReference type="ARBA" id="ARBA00023315"/>
    </source>
</evidence>